<gene>
    <name evidence="3" type="ORF">EWF95_12620</name>
</gene>
<dbReference type="Gene3D" id="3.30.230.10">
    <property type="match status" value="1"/>
</dbReference>
<keyword evidence="1" id="KW-0067">ATP-binding</keyword>
<protein>
    <recommendedName>
        <fullName evidence="1">Pantoate kinase</fullName>
        <shortName evidence="1">PoK</shortName>
        <ecNumber evidence="1">2.7.1.169</ecNumber>
    </recommendedName>
</protein>
<proteinExistence type="inferred from homology"/>
<dbReference type="EMBL" id="SESI01000004">
    <property type="protein sequence ID" value="TQQ78969.1"/>
    <property type="molecule type" value="Genomic_DNA"/>
</dbReference>
<dbReference type="PANTHER" id="PTHR42282">
    <property type="entry name" value="PANTOATE KINASE-RELATED"/>
    <property type="match status" value="1"/>
</dbReference>
<evidence type="ECO:0000313" key="3">
    <source>
        <dbReference type="EMBL" id="TQQ78969.1"/>
    </source>
</evidence>
<dbReference type="EC" id="2.7.1.169" evidence="1"/>
<dbReference type="OrthoDB" id="85822at2157"/>
<dbReference type="HAMAP" id="MF_02223">
    <property type="entry name" value="Pantoate_kinase"/>
    <property type="match status" value="1"/>
</dbReference>
<comment type="function">
    <text evidence="1">Phosphorylates (R)-pantoate to form (R)-4-phosphopantoate in the CoA biosynthesis pathway.</text>
</comment>
<dbReference type="GO" id="GO:0005524">
    <property type="term" value="F:ATP binding"/>
    <property type="evidence" value="ECO:0007669"/>
    <property type="project" value="UniProtKB-KW"/>
</dbReference>
<keyword evidence="4" id="KW-1185">Reference proteome</keyword>
<dbReference type="PIRSF" id="PIRSF016896">
    <property type="entry name" value="GHMP_arc_MJ0969"/>
    <property type="match status" value="1"/>
</dbReference>
<keyword evidence="1 3" id="KW-0418">Kinase</keyword>
<feature type="domain" description="GHMP kinase N-terminal" evidence="2">
    <location>
        <begin position="64"/>
        <end position="142"/>
    </location>
</feature>
<organism evidence="3 4">
    <name type="scientific">Halonotius roseus</name>
    <dbReference type="NCBI Taxonomy" id="2511997"/>
    <lineage>
        <taxon>Archaea</taxon>
        <taxon>Methanobacteriati</taxon>
        <taxon>Methanobacteriota</taxon>
        <taxon>Stenosarchaea group</taxon>
        <taxon>Halobacteria</taxon>
        <taxon>Halobacteriales</taxon>
        <taxon>Haloferacaceae</taxon>
        <taxon>Halonotius</taxon>
    </lineage>
</organism>
<dbReference type="SUPFAM" id="SSF54211">
    <property type="entry name" value="Ribosomal protein S5 domain 2-like"/>
    <property type="match status" value="1"/>
</dbReference>
<keyword evidence="1" id="KW-0808">Transferase</keyword>
<dbReference type="RefSeq" id="WP_142444442.1">
    <property type="nucleotide sequence ID" value="NZ_SESI01000004.1"/>
</dbReference>
<dbReference type="InterPro" id="IPR014721">
    <property type="entry name" value="Ribsml_uS5_D2-typ_fold_subgr"/>
</dbReference>
<dbReference type="PANTHER" id="PTHR42282:SF1">
    <property type="entry name" value="PANTOATE KINASE"/>
    <property type="match status" value="1"/>
</dbReference>
<comment type="caution">
    <text evidence="3">The sequence shown here is derived from an EMBL/GenBank/DDBJ whole genome shotgun (WGS) entry which is preliminary data.</text>
</comment>
<sequence length="278" mass="28005">MNREPVATAFVPGHITGFFSAHTAATCAQAGSRGAGITLSDGVEVTVAPGSGCRLNGDDVSITAVDDVRTRLGVDAAVDATTSLPVGAGFGVSGAVALGTALAANAAFDCGKTENELITMAHCAEVEAGTGLGDVVAQARGGLPIRIDPGSPSHGHLDGLPARPHVEYVTFGGLSTEDVLAGDTDDLTLAGESALSRLLERPTVEQFMDSSRTFAEEADLLTDDVADAIAAVDNVGGDAAMAMLGNTVFATDKGLSAAGYDPQRCRTDACGARLVDEG</sequence>
<dbReference type="GO" id="GO:0016301">
    <property type="term" value="F:kinase activity"/>
    <property type="evidence" value="ECO:0007669"/>
    <property type="project" value="UniProtKB-UniRule"/>
</dbReference>
<dbReference type="GO" id="GO:0015937">
    <property type="term" value="P:coenzyme A biosynthetic process"/>
    <property type="evidence" value="ECO:0007669"/>
    <property type="project" value="UniProtKB-UniRule"/>
</dbReference>
<dbReference type="InterPro" id="IPR020568">
    <property type="entry name" value="Ribosomal_Su5_D2-typ_SF"/>
</dbReference>
<keyword evidence="1" id="KW-0173">Coenzyme A biosynthesis</keyword>
<evidence type="ECO:0000256" key="1">
    <source>
        <dbReference type="HAMAP-Rule" id="MF_02223"/>
    </source>
</evidence>
<dbReference type="InterPro" id="IPR006204">
    <property type="entry name" value="GHMP_kinase_N_dom"/>
</dbReference>
<dbReference type="Pfam" id="PF00288">
    <property type="entry name" value="GHMP_kinases_N"/>
    <property type="match status" value="1"/>
</dbReference>
<accession>A0A544QKS7</accession>
<dbReference type="UniPathway" id="UPA00241"/>
<reference evidence="3 4" key="1">
    <citation type="submission" date="2019-02" db="EMBL/GenBank/DDBJ databases">
        <title>Halonotius sp. a new haloqrchaeon isolated from saline water.</title>
        <authorList>
            <person name="Duran-Viseras A."/>
            <person name="Sanchez-Porro C."/>
            <person name="Ventosa A."/>
        </authorList>
    </citation>
    <scope>NUCLEOTIDE SEQUENCE [LARGE SCALE GENOMIC DNA]</scope>
    <source>
        <strain evidence="3 4">F9-27</strain>
    </source>
</reference>
<keyword evidence="1" id="KW-0547">Nucleotide-binding</keyword>
<evidence type="ECO:0000259" key="2">
    <source>
        <dbReference type="Pfam" id="PF00288"/>
    </source>
</evidence>
<comment type="pathway">
    <text evidence="1">Cofactor biosynthesis; coenzyme A biosynthesis.</text>
</comment>
<name>A0A544QKS7_9EURY</name>
<evidence type="ECO:0000313" key="4">
    <source>
        <dbReference type="Proteomes" id="UP000315385"/>
    </source>
</evidence>
<dbReference type="AlphaFoldDB" id="A0A544QKS7"/>
<dbReference type="Proteomes" id="UP000315385">
    <property type="component" value="Unassembled WGS sequence"/>
</dbReference>
<comment type="similarity">
    <text evidence="1">Belongs to the GHMP kinase family. PoK subfamily.</text>
</comment>
<dbReference type="InterPro" id="IPR012043">
    <property type="entry name" value="PoK"/>
</dbReference>
<comment type="catalytic activity">
    <reaction evidence="1">
        <text>(R)-pantoate + ATP = (R)-4-phosphopantoate + ADP + H(+)</text>
        <dbReference type="Rhea" id="RHEA:28246"/>
        <dbReference type="ChEBI" id="CHEBI:15378"/>
        <dbReference type="ChEBI" id="CHEBI:15980"/>
        <dbReference type="ChEBI" id="CHEBI:30616"/>
        <dbReference type="ChEBI" id="CHEBI:61294"/>
        <dbReference type="ChEBI" id="CHEBI:456216"/>
        <dbReference type="EC" id="2.7.1.169"/>
    </reaction>
</comment>